<reference evidence="1" key="1">
    <citation type="submission" date="2023-07" db="EMBL/GenBank/DDBJ databases">
        <authorList>
            <consortium name="AG Swart"/>
            <person name="Singh M."/>
            <person name="Singh A."/>
            <person name="Seah K."/>
            <person name="Emmerich C."/>
        </authorList>
    </citation>
    <scope>NUCLEOTIDE SEQUENCE</scope>
    <source>
        <strain evidence="1">DP1</strain>
    </source>
</reference>
<comment type="caution">
    <text evidence="1">The sequence shown here is derived from an EMBL/GenBank/DDBJ whole genome shotgun (WGS) entry which is preliminary data.</text>
</comment>
<protein>
    <submittedName>
        <fullName evidence="1">Uncharacterized protein</fullName>
    </submittedName>
</protein>
<evidence type="ECO:0000313" key="2">
    <source>
        <dbReference type="Proteomes" id="UP001295684"/>
    </source>
</evidence>
<dbReference type="Proteomes" id="UP001295684">
    <property type="component" value="Unassembled WGS sequence"/>
</dbReference>
<name>A0AAD1UJW7_EUPCR</name>
<dbReference type="AlphaFoldDB" id="A0AAD1UJW7"/>
<proteinExistence type="predicted"/>
<sequence length="335" mass="38090">MGCARSKEEPYCIRRRVNQVISEEKINDNCTRLKFFTLPTSTKIGSSTSNTTKINSDLSKLKELAISNSKGLPKGRNISNSMSQGQNLNTIEDSQLSEMNNFLISHPPDSSILDNCYLIKENPDAQIHKVEIFGTNYVEAIQLEHIIKNSLNETRTITSFACGSRFDMKNMNKPACEITLGAAEVIDSITLCCNVGTRRIRGIVLGTNSERCAIMEGEIEAEKFVDLPESAREESDVEVMSEEQLSSCRDANFGHLSSREISFTESNAPKVESRRGDKPYNDDYLRLSSRENNFRYQIMNLYEMNRHLIGLKCKFEDYLVDFEIYQTDIYIDEMN</sequence>
<evidence type="ECO:0000313" key="1">
    <source>
        <dbReference type="EMBL" id="CAI2368122.1"/>
    </source>
</evidence>
<dbReference type="EMBL" id="CAMPGE010009248">
    <property type="protein sequence ID" value="CAI2368122.1"/>
    <property type="molecule type" value="Genomic_DNA"/>
</dbReference>
<accession>A0AAD1UJW7</accession>
<organism evidence="1 2">
    <name type="scientific">Euplotes crassus</name>
    <dbReference type="NCBI Taxonomy" id="5936"/>
    <lineage>
        <taxon>Eukaryota</taxon>
        <taxon>Sar</taxon>
        <taxon>Alveolata</taxon>
        <taxon>Ciliophora</taxon>
        <taxon>Intramacronucleata</taxon>
        <taxon>Spirotrichea</taxon>
        <taxon>Hypotrichia</taxon>
        <taxon>Euplotida</taxon>
        <taxon>Euplotidae</taxon>
        <taxon>Moneuplotes</taxon>
    </lineage>
</organism>
<keyword evidence="2" id="KW-1185">Reference proteome</keyword>
<gene>
    <name evidence="1" type="ORF">ECRASSUSDP1_LOCUS9411</name>
</gene>